<evidence type="ECO:0000313" key="2">
    <source>
        <dbReference type="EMBL" id="SEA40539.1"/>
    </source>
</evidence>
<dbReference type="EMBL" id="FNRL01000006">
    <property type="protein sequence ID" value="SEA40539.1"/>
    <property type="molecule type" value="Genomic_DNA"/>
</dbReference>
<feature type="chain" id="PRO_5011788255" description="DUF4625 domain-containing protein" evidence="1">
    <location>
        <begin position="23"/>
        <end position="157"/>
    </location>
</feature>
<dbReference type="RefSeq" id="WP_089760840.1">
    <property type="nucleotide sequence ID" value="NZ_BKAT01000009.1"/>
</dbReference>
<name>A0A1H4AXB8_9BACT</name>
<dbReference type="Proteomes" id="UP000199656">
    <property type="component" value="Unassembled WGS sequence"/>
</dbReference>
<organism evidence="2 3">
    <name type="scientific">Chitinophaga terrae</name>
    <name type="common">ex Kim and Jung 2007</name>
    <dbReference type="NCBI Taxonomy" id="408074"/>
    <lineage>
        <taxon>Bacteria</taxon>
        <taxon>Pseudomonadati</taxon>
        <taxon>Bacteroidota</taxon>
        <taxon>Chitinophagia</taxon>
        <taxon>Chitinophagales</taxon>
        <taxon>Chitinophagaceae</taxon>
        <taxon>Chitinophaga</taxon>
    </lineage>
</organism>
<sequence>MKMILKHLPLCLAVFASFTLQAQSNNATPEKNVDQTLVESNEASRKVNGQVFVAAKKDDQPNDPYRSAVFVASVNGNVSLTLNIPLWHNIKQPYVTFENLTKGTYMRFTTFPGESTYRTVTVTLQAGDQYRLTASIQPNPSDPNDDIDEDVLATLSW</sequence>
<feature type="signal peptide" evidence="1">
    <location>
        <begin position="1"/>
        <end position="22"/>
    </location>
</feature>
<keyword evidence="3" id="KW-1185">Reference proteome</keyword>
<gene>
    <name evidence="2" type="ORF">SAMN05660909_01826</name>
</gene>
<accession>A0A1H4AXB8</accession>
<reference evidence="3" key="1">
    <citation type="submission" date="2016-10" db="EMBL/GenBank/DDBJ databases">
        <authorList>
            <person name="Varghese N."/>
            <person name="Submissions S."/>
        </authorList>
    </citation>
    <scope>NUCLEOTIDE SEQUENCE [LARGE SCALE GENOMIC DNA]</scope>
    <source>
        <strain evidence="3">DSM 23920</strain>
    </source>
</reference>
<dbReference type="OrthoDB" id="680656at2"/>
<evidence type="ECO:0000256" key="1">
    <source>
        <dbReference type="SAM" id="SignalP"/>
    </source>
</evidence>
<evidence type="ECO:0008006" key="4">
    <source>
        <dbReference type="Google" id="ProtNLM"/>
    </source>
</evidence>
<dbReference type="STRING" id="408074.SAMN05660909_01826"/>
<proteinExistence type="predicted"/>
<dbReference type="AlphaFoldDB" id="A0A1H4AXB8"/>
<evidence type="ECO:0000313" key="3">
    <source>
        <dbReference type="Proteomes" id="UP000199656"/>
    </source>
</evidence>
<protein>
    <recommendedName>
        <fullName evidence="4">DUF4625 domain-containing protein</fullName>
    </recommendedName>
</protein>
<keyword evidence="1" id="KW-0732">Signal</keyword>